<dbReference type="Proteomes" id="UP000324800">
    <property type="component" value="Unassembled WGS sequence"/>
</dbReference>
<accession>A0A5J4VEM8</accession>
<protein>
    <submittedName>
        <fullName evidence="1">Uncharacterized protein</fullName>
    </submittedName>
</protein>
<organism evidence="1 2">
    <name type="scientific">Streblomastix strix</name>
    <dbReference type="NCBI Taxonomy" id="222440"/>
    <lineage>
        <taxon>Eukaryota</taxon>
        <taxon>Metamonada</taxon>
        <taxon>Preaxostyla</taxon>
        <taxon>Oxymonadida</taxon>
        <taxon>Streblomastigidae</taxon>
        <taxon>Streblomastix</taxon>
    </lineage>
</organism>
<evidence type="ECO:0000313" key="1">
    <source>
        <dbReference type="EMBL" id="KAA6380893.1"/>
    </source>
</evidence>
<name>A0A5J4VEM8_9EUKA</name>
<comment type="caution">
    <text evidence="1">The sequence shown here is derived from an EMBL/GenBank/DDBJ whole genome shotgun (WGS) entry which is preliminary data.</text>
</comment>
<gene>
    <name evidence="1" type="ORF">EZS28_023579</name>
</gene>
<reference evidence="1 2" key="1">
    <citation type="submission" date="2019-03" db="EMBL/GenBank/DDBJ databases">
        <title>Single cell metagenomics reveals metabolic interactions within the superorganism composed of flagellate Streblomastix strix and complex community of Bacteroidetes bacteria on its surface.</title>
        <authorList>
            <person name="Treitli S.C."/>
            <person name="Kolisko M."/>
            <person name="Husnik F."/>
            <person name="Keeling P."/>
            <person name="Hampl V."/>
        </authorList>
    </citation>
    <scope>NUCLEOTIDE SEQUENCE [LARGE SCALE GENOMIC DNA]</scope>
    <source>
        <strain evidence="1">ST1C</strain>
    </source>
</reference>
<sequence>MHGNERNNRLFVSRLQDHFMQYEDVHDLKSIGRPRTILYNRKIEVIFANFDAQLELSYWERNAESGVHRSSLQRLTASYGWNFYKY</sequence>
<dbReference type="AlphaFoldDB" id="A0A5J4VEM8"/>
<proteinExistence type="predicted"/>
<dbReference type="EMBL" id="SNRW01007654">
    <property type="protein sequence ID" value="KAA6380893.1"/>
    <property type="molecule type" value="Genomic_DNA"/>
</dbReference>
<evidence type="ECO:0000313" key="2">
    <source>
        <dbReference type="Proteomes" id="UP000324800"/>
    </source>
</evidence>